<keyword evidence="3" id="KW-1185">Reference proteome</keyword>
<protein>
    <submittedName>
        <fullName evidence="2">Uncharacterized protein</fullName>
    </submittedName>
</protein>
<feature type="transmembrane region" description="Helical" evidence="1">
    <location>
        <begin position="43"/>
        <end position="63"/>
    </location>
</feature>
<dbReference type="Proteomes" id="UP000321570">
    <property type="component" value="Unassembled WGS sequence"/>
</dbReference>
<reference evidence="2 3" key="1">
    <citation type="submission" date="2019-07" db="EMBL/GenBank/DDBJ databases">
        <authorList>
            <person name="Jastrzebski P J."/>
            <person name="Paukszto L."/>
            <person name="Jastrzebski P J."/>
        </authorList>
    </citation>
    <scope>NUCLEOTIDE SEQUENCE [LARGE SCALE GENOMIC DNA]</scope>
    <source>
        <strain evidence="2 3">WMS-il1</strain>
    </source>
</reference>
<keyword evidence="1" id="KW-0472">Membrane</keyword>
<sequence>MKIPQETNTTGSAKGIVGSIDQIRRRILYATALNTCEPWEQKLAFGVILVLFSSFFLSLFIFIPSEMIVFVDFFLNKTLSHTDLPAK</sequence>
<keyword evidence="1" id="KW-1133">Transmembrane helix</keyword>
<evidence type="ECO:0000313" key="2">
    <source>
        <dbReference type="EMBL" id="VUZ42211.1"/>
    </source>
</evidence>
<gene>
    <name evidence="2" type="ORF">WMSIL1_LOCUS2977</name>
</gene>
<accession>A0A564Y4Q5</accession>
<proteinExistence type="predicted"/>
<dbReference type="EMBL" id="CABIJS010000088">
    <property type="protein sequence ID" value="VUZ42211.1"/>
    <property type="molecule type" value="Genomic_DNA"/>
</dbReference>
<name>A0A564Y4Q5_HYMDI</name>
<keyword evidence="1" id="KW-0812">Transmembrane</keyword>
<dbReference type="AlphaFoldDB" id="A0A564Y4Q5"/>
<evidence type="ECO:0000256" key="1">
    <source>
        <dbReference type="SAM" id="Phobius"/>
    </source>
</evidence>
<organism evidence="2 3">
    <name type="scientific">Hymenolepis diminuta</name>
    <name type="common">Rat tapeworm</name>
    <dbReference type="NCBI Taxonomy" id="6216"/>
    <lineage>
        <taxon>Eukaryota</taxon>
        <taxon>Metazoa</taxon>
        <taxon>Spiralia</taxon>
        <taxon>Lophotrochozoa</taxon>
        <taxon>Platyhelminthes</taxon>
        <taxon>Cestoda</taxon>
        <taxon>Eucestoda</taxon>
        <taxon>Cyclophyllidea</taxon>
        <taxon>Hymenolepididae</taxon>
        <taxon>Hymenolepis</taxon>
    </lineage>
</organism>
<evidence type="ECO:0000313" key="3">
    <source>
        <dbReference type="Proteomes" id="UP000321570"/>
    </source>
</evidence>